<comment type="caution">
    <text evidence="1">The sequence shown here is derived from an EMBL/GenBank/DDBJ whole genome shotgun (WGS) entry which is preliminary data.</text>
</comment>
<accession>A0ABS1DT74</accession>
<reference evidence="1" key="1">
    <citation type="submission" date="2017-08" db="EMBL/GenBank/DDBJ databases">
        <authorList>
            <person name="Imhoff J.F."/>
            <person name="Rahn T."/>
            <person name="Kuenzel S."/>
            <person name="Neulinger S.C."/>
        </authorList>
    </citation>
    <scope>NUCLEOTIDE SEQUENCE</scope>
    <source>
        <strain evidence="1">IM 151</strain>
    </source>
</reference>
<reference evidence="1" key="2">
    <citation type="journal article" date="2020" name="Microorganisms">
        <title>Osmotic Adaptation and Compatible Solute Biosynthesis of Phototrophic Bacteria as Revealed from Genome Analyses.</title>
        <authorList>
            <person name="Imhoff J.F."/>
            <person name="Rahn T."/>
            <person name="Kunzel S."/>
            <person name="Keller A."/>
            <person name="Neulinger S.C."/>
        </authorList>
    </citation>
    <scope>NUCLEOTIDE SEQUENCE</scope>
    <source>
        <strain evidence="1">IM 151</strain>
    </source>
</reference>
<evidence type="ECO:0000313" key="1">
    <source>
        <dbReference type="EMBL" id="MBK1712170.1"/>
    </source>
</evidence>
<dbReference type="Proteomes" id="UP001041814">
    <property type="component" value="Unassembled WGS sequence"/>
</dbReference>
<protein>
    <submittedName>
        <fullName evidence="1">Uncharacterized protein</fullName>
    </submittedName>
</protein>
<gene>
    <name evidence="1" type="ORF">CKO43_05180</name>
</gene>
<dbReference type="EMBL" id="NRRU01000013">
    <property type="protein sequence ID" value="MBK1712170.1"/>
    <property type="molecule type" value="Genomic_DNA"/>
</dbReference>
<evidence type="ECO:0000313" key="2">
    <source>
        <dbReference type="Proteomes" id="UP001041814"/>
    </source>
</evidence>
<keyword evidence="2" id="KW-1185">Reference proteome</keyword>
<organism evidence="1 2">
    <name type="scientific">Rubrivivax gelatinosus</name>
    <name type="common">Rhodocyclus gelatinosus</name>
    <name type="synonym">Rhodopseudomonas gelatinosa</name>
    <dbReference type="NCBI Taxonomy" id="28068"/>
    <lineage>
        <taxon>Bacteria</taxon>
        <taxon>Pseudomonadati</taxon>
        <taxon>Pseudomonadota</taxon>
        <taxon>Betaproteobacteria</taxon>
        <taxon>Burkholderiales</taxon>
        <taxon>Sphaerotilaceae</taxon>
        <taxon>Rubrivivax</taxon>
    </lineage>
</organism>
<name>A0ABS1DT74_RUBGE</name>
<sequence length="280" mass="32110">MPLFALLLHHLGLNRAFLEYSAHYLDLHEYAPKLIESIVYYYNRGIHIENAYMDLCEKSEGQKQYENLDLLMELVKDVLKMRADEGKPLSRGISNEQCEQILDIALGIIREDERIPGYLRRIAHSDGEHAAEGIFNTILNTSAFCFMWFHLHSTQVRPRVHGRAHARHAILSESLGGGEMPTVTKNLLKHIVMAVHRSEQHIEINDEAMEQYLLARYFNFVALVEKLRALKSLSLRDFDAWAQESQFAESLALAEGEKLMFHIPSDRASISLIHSIPDGF</sequence>
<proteinExistence type="predicted"/>